<dbReference type="EMBL" id="JANBPU010000002">
    <property type="protein sequence ID" value="KAJ1921894.1"/>
    <property type="molecule type" value="Genomic_DNA"/>
</dbReference>
<feature type="region of interest" description="Disordered" evidence="3">
    <location>
        <begin position="74"/>
        <end position="102"/>
    </location>
</feature>
<evidence type="ECO:0000256" key="3">
    <source>
        <dbReference type="SAM" id="MobiDB-lite"/>
    </source>
</evidence>
<keyword evidence="6" id="KW-1185">Reference proteome</keyword>
<gene>
    <name evidence="5" type="primary">fcf2</name>
    <name evidence="5" type="ORF">H4219_000240</name>
</gene>
<dbReference type="Pfam" id="PF08698">
    <property type="entry name" value="Fcf2"/>
    <property type="match status" value="1"/>
</dbReference>
<dbReference type="InterPro" id="IPR039883">
    <property type="entry name" value="Fcf2/DNTTIP2"/>
</dbReference>
<accession>A0A9W8DX29</accession>
<evidence type="ECO:0000259" key="4">
    <source>
        <dbReference type="Pfam" id="PF08698"/>
    </source>
</evidence>
<evidence type="ECO:0000313" key="6">
    <source>
        <dbReference type="Proteomes" id="UP001150538"/>
    </source>
</evidence>
<dbReference type="PANTHER" id="PTHR21686">
    <property type="entry name" value="DEOXYNUCLEOTIDYLTRANSFERASE TERMINAL-INTERACTING PROTEIN 2"/>
    <property type="match status" value="1"/>
</dbReference>
<keyword evidence="2" id="KW-0539">Nucleus</keyword>
<protein>
    <submittedName>
        <fullName evidence="5">Rrna-processing protein fcf2</fullName>
    </submittedName>
</protein>
<reference evidence="5" key="1">
    <citation type="submission" date="2022-07" db="EMBL/GenBank/DDBJ databases">
        <title>Phylogenomic reconstructions and comparative analyses of Kickxellomycotina fungi.</title>
        <authorList>
            <person name="Reynolds N.K."/>
            <person name="Stajich J.E."/>
            <person name="Barry K."/>
            <person name="Grigoriev I.V."/>
            <person name="Crous P."/>
            <person name="Smith M.E."/>
        </authorList>
    </citation>
    <scope>NUCLEOTIDE SEQUENCE</scope>
    <source>
        <strain evidence="5">NBRC 100468</strain>
    </source>
</reference>
<organism evidence="5 6">
    <name type="scientific">Mycoemilia scoparia</name>
    <dbReference type="NCBI Taxonomy" id="417184"/>
    <lineage>
        <taxon>Eukaryota</taxon>
        <taxon>Fungi</taxon>
        <taxon>Fungi incertae sedis</taxon>
        <taxon>Zoopagomycota</taxon>
        <taxon>Kickxellomycotina</taxon>
        <taxon>Kickxellomycetes</taxon>
        <taxon>Kickxellales</taxon>
        <taxon>Kickxellaceae</taxon>
        <taxon>Mycoemilia</taxon>
    </lineage>
</organism>
<feature type="region of interest" description="Disordered" evidence="3">
    <location>
        <begin position="1"/>
        <end position="33"/>
    </location>
</feature>
<sequence length="218" mass="25074">MPEQSKKTTKGQAGCNSDSQKDVDTQINTPNNKPDLALLLKKAKETLAKEQAEKLVKSESDITGVQISSKKSMVEELMSKKSDPLEPKTTRGERKKKQQETAGAAWFGMKAPIVTPELKRDLRVLKLRNALDPKRFYRKEDRDEVPKYFEVGTIVEGPTEFYSGRLTRKERKETIVQELMADAESRDYFKRKFNEIQSKKASGGKQWYRQMVGKRQRK</sequence>
<dbReference type="Proteomes" id="UP001150538">
    <property type="component" value="Unassembled WGS sequence"/>
</dbReference>
<name>A0A9W8DX29_9FUNG</name>
<evidence type="ECO:0000256" key="2">
    <source>
        <dbReference type="ARBA" id="ARBA00023242"/>
    </source>
</evidence>
<evidence type="ECO:0000313" key="5">
    <source>
        <dbReference type="EMBL" id="KAJ1921894.1"/>
    </source>
</evidence>
<dbReference type="InterPro" id="IPR014810">
    <property type="entry name" value="Fcf2_C"/>
</dbReference>
<dbReference type="PANTHER" id="PTHR21686:SF12">
    <property type="entry name" value="DEOXYNUCLEOTIDYLTRANSFERASE TERMINAL-INTERACTING PROTEIN 2"/>
    <property type="match status" value="1"/>
</dbReference>
<dbReference type="AlphaFoldDB" id="A0A9W8DX29"/>
<dbReference type="GO" id="GO:0003723">
    <property type="term" value="F:RNA binding"/>
    <property type="evidence" value="ECO:0007669"/>
    <property type="project" value="TreeGrafter"/>
</dbReference>
<feature type="compositionally biased region" description="Basic and acidic residues" evidence="3">
    <location>
        <begin position="74"/>
        <end position="92"/>
    </location>
</feature>
<dbReference type="GO" id="GO:0005730">
    <property type="term" value="C:nucleolus"/>
    <property type="evidence" value="ECO:0007669"/>
    <property type="project" value="UniProtKB-SubCell"/>
</dbReference>
<comment type="caution">
    <text evidence="5">The sequence shown here is derived from an EMBL/GenBank/DDBJ whole genome shotgun (WGS) entry which is preliminary data.</text>
</comment>
<comment type="subcellular location">
    <subcellularLocation>
        <location evidence="1">Nucleus</location>
        <location evidence="1">Nucleolus</location>
    </subcellularLocation>
</comment>
<dbReference type="OrthoDB" id="427886at2759"/>
<evidence type="ECO:0000256" key="1">
    <source>
        <dbReference type="ARBA" id="ARBA00004604"/>
    </source>
</evidence>
<proteinExistence type="predicted"/>
<dbReference type="GO" id="GO:0006396">
    <property type="term" value="P:RNA processing"/>
    <property type="evidence" value="ECO:0007669"/>
    <property type="project" value="TreeGrafter"/>
</dbReference>
<feature type="domain" description="Fcf2 pre-rRNA processing C-terminal" evidence="4">
    <location>
        <begin position="99"/>
        <end position="192"/>
    </location>
</feature>